<dbReference type="InterPro" id="IPR016162">
    <property type="entry name" value="Ald_DH_N"/>
</dbReference>
<sequence>MPPSNADHSPRVDALRAGAQRWVELPLASKRDLLRSVRAATLAAAPDWVRAACEIKGIDPDSPAAGEEWSTGPYSLITATSAMEKTLKLLDAGRSPVSEVEIGRAPGGRTTLRVFPYVAKDAVLQDYEARVWLRPGVSLDEVRAGIARELRRRDPQPRLTLVLGAGNITAIPALDVLSALYQENSAVLVKLNPITDPLRPALEAAFAPLIDLGIVAVVSGDRDLGEALVTDDRVDRVHLTGSRHTHDAIVWGDGEDAARRRAAGEPRLSTPVTSELGGVGPAIIVPEETWSDDNVDAVARDIATQRLHNSGFNCVATQIVVIPEAWGKADAFVDRLRHHLAIAPTRPAYYPGASSRQLAVVTVHPHANVLGGDPNVPRTLVDHLDPQDADEHLFTQEAFGPVLGVVRLPGTREPEPYLAAAVAFANEKLAGTLSASIHLHPSTREALGGAFDDLVAQLRYGTIGINAWGGTVFGMPGGTWGAFPGHTLAEVGSGLGIVHNALLLDPDHVERTVAEGPWRAHPTPLWYVGNRTAHVTARRLTRFAGIDSWAIAAPIGAAALDSYRKG</sequence>
<dbReference type="SUPFAM" id="SSF53720">
    <property type="entry name" value="ALDH-like"/>
    <property type="match status" value="1"/>
</dbReference>
<comment type="caution">
    <text evidence="3">The sequence shown here is derived from an EMBL/GenBank/DDBJ whole genome shotgun (WGS) entry which is preliminary data.</text>
</comment>
<name>A0A9E5MEN9_9MICO</name>
<dbReference type="GO" id="GO:0016620">
    <property type="term" value="F:oxidoreductase activity, acting on the aldehyde or oxo group of donors, NAD or NADP as acceptor"/>
    <property type="evidence" value="ECO:0007669"/>
    <property type="project" value="InterPro"/>
</dbReference>
<feature type="domain" description="Aldehyde dehydrogenase" evidence="2">
    <location>
        <begin position="176"/>
        <end position="340"/>
    </location>
</feature>
<dbReference type="InterPro" id="IPR015590">
    <property type="entry name" value="Aldehyde_DH_dom"/>
</dbReference>
<organism evidence="3 4">
    <name type="scientific">Microcella pacifica</name>
    <dbReference type="NCBI Taxonomy" id="2591847"/>
    <lineage>
        <taxon>Bacteria</taxon>
        <taxon>Bacillati</taxon>
        <taxon>Actinomycetota</taxon>
        <taxon>Actinomycetes</taxon>
        <taxon>Micrococcales</taxon>
        <taxon>Microbacteriaceae</taxon>
        <taxon>Microcella</taxon>
    </lineage>
</organism>
<dbReference type="AlphaFoldDB" id="A0A9E5MEN9"/>
<evidence type="ECO:0000256" key="1">
    <source>
        <dbReference type="ARBA" id="ARBA00023002"/>
    </source>
</evidence>
<evidence type="ECO:0000313" key="4">
    <source>
        <dbReference type="Proteomes" id="UP000818266"/>
    </source>
</evidence>
<dbReference type="OrthoDB" id="136308at2"/>
<dbReference type="EMBL" id="VIKT02000007">
    <property type="protein sequence ID" value="NHF62747.1"/>
    <property type="molecule type" value="Genomic_DNA"/>
</dbReference>
<proteinExistence type="predicted"/>
<keyword evidence="1" id="KW-0560">Oxidoreductase</keyword>
<evidence type="ECO:0000313" key="3">
    <source>
        <dbReference type="EMBL" id="NHF62747.1"/>
    </source>
</evidence>
<keyword evidence="4" id="KW-1185">Reference proteome</keyword>
<reference evidence="3 4" key="2">
    <citation type="submission" date="2020-03" db="EMBL/GenBank/DDBJ databases">
        <title>Chryseoglobus sp. isolated from a deep-sea seamount.</title>
        <authorList>
            <person name="Zhang D.-C."/>
        </authorList>
    </citation>
    <scope>NUCLEOTIDE SEQUENCE [LARGE SCALE GENOMIC DNA]</scope>
    <source>
        <strain evidence="3 4">KN1116</strain>
    </source>
</reference>
<gene>
    <name evidence="3" type="ORF">FK219_005780</name>
</gene>
<dbReference type="InterPro" id="IPR050740">
    <property type="entry name" value="Aldehyde_DH_Superfamily"/>
</dbReference>
<dbReference type="Gene3D" id="3.40.309.10">
    <property type="entry name" value="Aldehyde Dehydrogenase, Chain A, domain 2"/>
    <property type="match status" value="1"/>
</dbReference>
<dbReference type="RefSeq" id="WP_152583343.1">
    <property type="nucleotide sequence ID" value="NZ_JAVJPO010000024.1"/>
</dbReference>
<protein>
    <submittedName>
        <fullName evidence="3">Aldehyde dehydrogenase family protein</fullName>
    </submittedName>
</protein>
<reference evidence="3 4" key="1">
    <citation type="submission" date="2019-06" db="EMBL/GenBank/DDBJ databases">
        <authorList>
            <person name="De-Chao Zhang Q."/>
        </authorList>
    </citation>
    <scope>NUCLEOTIDE SEQUENCE [LARGE SCALE GENOMIC DNA]</scope>
    <source>
        <strain evidence="3 4">KN1116</strain>
    </source>
</reference>
<evidence type="ECO:0000259" key="2">
    <source>
        <dbReference type="Pfam" id="PF00171"/>
    </source>
</evidence>
<accession>A0A9E5MEN9</accession>
<dbReference type="InterPro" id="IPR016163">
    <property type="entry name" value="Ald_DH_C"/>
</dbReference>
<dbReference type="PANTHER" id="PTHR43353">
    <property type="entry name" value="SUCCINATE-SEMIALDEHYDE DEHYDROGENASE, MITOCHONDRIAL"/>
    <property type="match status" value="1"/>
</dbReference>
<dbReference type="PANTHER" id="PTHR43353:SF5">
    <property type="entry name" value="SUCCINATE-SEMIALDEHYDE DEHYDROGENASE, MITOCHONDRIAL"/>
    <property type="match status" value="1"/>
</dbReference>
<dbReference type="Gene3D" id="3.40.605.10">
    <property type="entry name" value="Aldehyde Dehydrogenase, Chain A, domain 1"/>
    <property type="match status" value="1"/>
</dbReference>
<dbReference type="InterPro" id="IPR016161">
    <property type="entry name" value="Ald_DH/histidinol_DH"/>
</dbReference>
<dbReference type="Pfam" id="PF00171">
    <property type="entry name" value="Aldedh"/>
    <property type="match status" value="1"/>
</dbReference>
<dbReference type="Proteomes" id="UP000818266">
    <property type="component" value="Unassembled WGS sequence"/>
</dbReference>